<sequence length="455" mass="50141">MSGPRALSGSARIAAFRRCSGLPKGRVGVSSQTEEVRPEWPLALDIAALLESGWRPTPFQQFVLKIHSRCNLACTYCYMYEMADQGWRRQPRRMSQATIDSAAARIAEHARMNRLTQVEVILHGGEPLLAGADRIRYAVNAVRAAVDPGVTVNVQVQTNGVLLDTAFLELFDELGILVAVSLDGDREANDRHRRGPAGQGSFDRVHTGLTRLVSPVFRHLFNGLLCTVDLGNDPVGTYEALLAYEPPAVDFLLPHGTWETPPPGRPPDSEDSPYGDWLVAVFDRWYRAPERETRVRLFDEIIRLLLGRPSRSETVGLSAVAVVVIETDGGIEQVDSLKSAYDGATRTPLHVGTAGAFDTALMLPPIAARQIGERALAPECQACEIRRVCGAGLYPHRYRPGTGFANPSVYCRDLFRLIKHVQHAVSDDLAAVRERRLRRQASARLTDPQRGHSTS</sequence>
<protein>
    <recommendedName>
        <fullName evidence="5">Radical SAM core domain-containing protein</fullName>
    </recommendedName>
</protein>
<keyword evidence="3" id="KW-0408">Iron</keyword>
<feature type="domain" description="Radical SAM core" evidence="5">
    <location>
        <begin position="66"/>
        <end position="205"/>
    </location>
</feature>
<dbReference type="SUPFAM" id="SSF102114">
    <property type="entry name" value="Radical SAM enzymes"/>
    <property type="match status" value="1"/>
</dbReference>
<dbReference type="Gene3D" id="3.20.20.70">
    <property type="entry name" value="Aldolase class I"/>
    <property type="match status" value="1"/>
</dbReference>
<keyword evidence="4" id="KW-0411">Iron-sulfur</keyword>
<evidence type="ECO:0000256" key="1">
    <source>
        <dbReference type="ARBA" id="ARBA00022691"/>
    </source>
</evidence>
<keyword evidence="7" id="KW-1185">Reference proteome</keyword>
<keyword evidence="1" id="KW-0949">S-adenosyl-L-methionine</keyword>
<dbReference type="SFLD" id="SFLDG01072">
    <property type="entry name" value="dehydrogenase_like"/>
    <property type="match status" value="1"/>
</dbReference>
<evidence type="ECO:0000313" key="6">
    <source>
        <dbReference type="EMBL" id="QYC37664.1"/>
    </source>
</evidence>
<dbReference type="PANTHER" id="PTHR43273">
    <property type="entry name" value="ANAEROBIC SULFATASE-MATURATING ENZYME HOMOLOG ASLB-RELATED"/>
    <property type="match status" value="1"/>
</dbReference>
<evidence type="ECO:0000256" key="3">
    <source>
        <dbReference type="ARBA" id="ARBA00023004"/>
    </source>
</evidence>
<evidence type="ECO:0000259" key="5">
    <source>
        <dbReference type="Pfam" id="PF04055"/>
    </source>
</evidence>
<dbReference type="InterPro" id="IPR007197">
    <property type="entry name" value="rSAM"/>
</dbReference>
<dbReference type="InterPro" id="IPR026335">
    <property type="entry name" value="rSAM_SPASM_FxsB"/>
</dbReference>
<dbReference type="SFLD" id="SFLDG01386">
    <property type="entry name" value="main_SPASM_domain-containing"/>
    <property type="match status" value="1"/>
</dbReference>
<accession>A0ABX8TSX1</accession>
<dbReference type="InterPro" id="IPR023867">
    <property type="entry name" value="Sulphatase_maturase_rSAM"/>
</dbReference>
<gene>
    <name evidence="6" type="ORF">Nocox_00125</name>
</gene>
<reference evidence="6 7" key="1">
    <citation type="journal article" date="2021" name="ACS Chem. Biol.">
        <title>Genomic-Led Discovery of a Novel Glycopeptide Antibiotic by Nonomuraea coxensis DSM 45129.</title>
        <authorList>
            <person name="Yushchuk O."/>
            <person name="Vior N.M."/>
            <person name="Andreo-Vidal A."/>
            <person name="Berini F."/>
            <person name="Ruckert C."/>
            <person name="Busche T."/>
            <person name="Binda E."/>
            <person name="Kalinowski J."/>
            <person name="Truman A.W."/>
            <person name="Marinelli F."/>
        </authorList>
    </citation>
    <scope>NUCLEOTIDE SEQUENCE [LARGE SCALE GENOMIC DNA]</scope>
    <source>
        <strain evidence="6 7">DSM 45129</strain>
    </source>
</reference>
<dbReference type="CDD" id="cd01335">
    <property type="entry name" value="Radical_SAM"/>
    <property type="match status" value="1"/>
</dbReference>
<dbReference type="PANTHER" id="PTHR43273:SF8">
    <property type="entry name" value="RADICAL SAM DOMAIN PROTEIN"/>
    <property type="match status" value="1"/>
</dbReference>
<dbReference type="InterPro" id="IPR013785">
    <property type="entry name" value="Aldolase_TIM"/>
</dbReference>
<organism evidence="6 7">
    <name type="scientific">Nonomuraea coxensis DSM 45129</name>
    <dbReference type="NCBI Taxonomy" id="1122611"/>
    <lineage>
        <taxon>Bacteria</taxon>
        <taxon>Bacillati</taxon>
        <taxon>Actinomycetota</taxon>
        <taxon>Actinomycetes</taxon>
        <taxon>Streptosporangiales</taxon>
        <taxon>Streptosporangiaceae</taxon>
        <taxon>Nonomuraea</taxon>
    </lineage>
</organism>
<dbReference type="SFLD" id="SFLDG01067">
    <property type="entry name" value="SPASM/twitch_domain_containing"/>
    <property type="match status" value="1"/>
</dbReference>
<evidence type="ECO:0000256" key="4">
    <source>
        <dbReference type="ARBA" id="ARBA00023014"/>
    </source>
</evidence>
<dbReference type="SFLD" id="SFLDS00029">
    <property type="entry name" value="Radical_SAM"/>
    <property type="match status" value="1"/>
</dbReference>
<name>A0ABX8TSX1_9ACTN</name>
<evidence type="ECO:0000313" key="7">
    <source>
        <dbReference type="Proteomes" id="UP000824681"/>
    </source>
</evidence>
<dbReference type="NCBIfam" id="TIGR04269">
    <property type="entry name" value="SAM_SPASM_FxsB"/>
    <property type="match status" value="1"/>
</dbReference>
<evidence type="ECO:0000256" key="2">
    <source>
        <dbReference type="ARBA" id="ARBA00022723"/>
    </source>
</evidence>
<dbReference type="InterPro" id="IPR058240">
    <property type="entry name" value="rSAM_sf"/>
</dbReference>
<dbReference type="Pfam" id="PF04055">
    <property type="entry name" value="Radical_SAM"/>
    <property type="match status" value="1"/>
</dbReference>
<dbReference type="EMBL" id="CP068985">
    <property type="protein sequence ID" value="QYC37664.1"/>
    <property type="molecule type" value="Genomic_DNA"/>
</dbReference>
<dbReference type="Proteomes" id="UP000824681">
    <property type="component" value="Chromosome"/>
</dbReference>
<keyword evidence="2" id="KW-0479">Metal-binding</keyword>
<proteinExistence type="predicted"/>